<keyword evidence="1" id="KW-0472">Membrane</keyword>
<organism evidence="4 5">
    <name type="scientific">Sagittula stellata (strain ATCC 700073 / DSM 11524 / E-37)</name>
    <dbReference type="NCBI Taxonomy" id="388399"/>
    <lineage>
        <taxon>Bacteria</taxon>
        <taxon>Pseudomonadati</taxon>
        <taxon>Pseudomonadota</taxon>
        <taxon>Alphaproteobacteria</taxon>
        <taxon>Rhodobacterales</taxon>
        <taxon>Roseobacteraceae</taxon>
        <taxon>Sagittula</taxon>
    </lineage>
</organism>
<dbReference type="InterPro" id="IPR040884">
    <property type="entry name" value="SLATT_1"/>
</dbReference>
<dbReference type="NCBIfam" id="NF033634">
    <property type="entry name" value="SLATT_1"/>
    <property type="match status" value="1"/>
</dbReference>
<evidence type="ECO:0000313" key="4">
    <source>
        <dbReference type="EMBL" id="EBA09093.1"/>
    </source>
</evidence>
<feature type="transmembrane region" description="Helical" evidence="1">
    <location>
        <begin position="148"/>
        <end position="170"/>
    </location>
</feature>
<evidence type="ECO:0000259" key="2">
    <source>
        <dbReference type="Pfam" id="PF18181"/>
    </source>
</evidence>
<dbReference type="Pfam" id="PF18181">
    <property type="entry name" value="SLATT_1"/>
    <property type="match status" value="1"/>
</dbReference>
<name>A3JZX8_SAGS3</name>
<dbReference type="Pfam" id="PF18184">
    <property type="entry name" value="SLATT_3"/>
    <property type="match status" value="1"/>
</dbReference>
<feature type="transmembrane region" description="Helical" evidence="1">
    <location>
        <begin position="122"/>
        <end position="142"/>
    </location>
</feature>
<keyword evidence="5" id="KW-1185">Reference proteome</keyword>
<keyword evidence="1" id="KW-1133">Transmembrane helix</keyword>
<dbReference type="EMBL" id="AAYA01000003">
    <property type="protein sequence ID" value="EBA09093.1"/>
    <property type="molecule type" value="Genomic_DNA"/>
</dbReference>
<gene>
    <name evidence="4" type="ORF">SSE37_22664</name>
</gene>
<sequence length="230" mass="26238">MVLAGLFVFKIFKRLDQDWYRCRALAESVKTSTWRFSMRAHPFEDTSSIEVPKTNFRNLLKDILQTNRHIAANLETSVTEQVTGSMIEIRKLPLNQRMDYYVRNRIDNQQAWYSKKSTASKAALSFWVVATIVLYIIAAIALNAEQLGLPSATLAFDPLIVIVTSALGWLQMKRHGELMASYNLTAHEIGILLGDLEAVKTEDEFSDLINEAELAFSREHTQWVARRDAN</sequence>
<dbReference type="eggNOG" id="ENOG502ZXJF">
    <property type="taxonomic scope" value="Bacteria"/>
</dbReference>
<reference evidence="4 5" key="1">
    <citation type="submission" date="2006-06" db="EMBL/GenBank/DDBJ databases">
        <authorList>
            <person name="Moran M.A."/>
            <person name="Ferriera S."/>
            <person name="Johnson J."/>
            <person name="Kravitz S."/>
            <person name="Beeson K."/>
            <person name="Sutton G."/>
            <person name="Rogers Y.-H."/>
            <person name="Friedman R."/>
            <person name="Frazier M."/>
            <person name="Venter J.C."/>
        </authorList>
    </citation>
    <scope>NUCLEOTIDE SEQUENCE [LARGE SCALE GENOMIC DNA]</scope>
    <source>
        <strain evidence="4 5">E-37</strain>
    </source>
</reference>
<dbReference type="NCBIfam" id="NF033610">
    <property type="entry name" value="SLATT_3"/>
    <property type="match status" value="1"/>
</dbReference>
<dbReference type="AlphaFoldDB" id="A3JZX8"/>
<proteinExistence type="predicted"/>
<dbReference type="InterPro" id="IPR041116">
    <property type="entry name" value="SLATT_3"/>
</dbReference>
<feature type="domain" description="SMODS and SLOG-associating 2TM effector" evidence="2">
    <location>
        <begin position="101"/>
        <end position="223"/>
    </location>
</feature>
<feature type="domain" description="SMODS and SLOG-associating 2TM effector" evidence="3">
    <location>
        <begin position="8"/>
        <end position="97"/>
    </location>
</feature>
<keyword evidence="1" id="KW-0812">Transmembrane</keyword>
<evidence type="ECO:0000256" key="1">
    <source>
        <dbReference type="SAM" id="Phobius"/>
    </source>
</evidence>
<accession>A3JZX8</accession>
<dbReference type="Proteomes" id="UP000005713">
    <property type="component" value="Unassembled WGS sequence"/>
</dbReference>
<protein>
    <submittedName>
        <fullName evidence="4">Anthranilate synthase component I</fullName>
    </submittedName>
</protein>
<comment type="caution">
    <text evidence="4">The sequence shown here is derived from an EMBL/GenBank/DDBJ whole genome shotgun (WGS) entry which is preliminary data.</text>
</comment>
<evidence type="ECO:0000259" key="3">
    <source>
        <dbReference type="Pfam" id="PF18184"/>
    </source>
</evidence>
<evidence type="ECO:0000313" key="5">
    <source>
        <dbReference type="Proteomes" id="UP000005713"/>
    </source>
</evidence>